<keyword evidence="6 7" id="KW-0067">ATP-binding</keyword>
<keyword evidence="2 10" id="KW-0723">Serine/threonine-protein kinase</keyword>
<dbReference type="Gene3D" id="1.10.510.10">
    <property type="entry name" value="Transferase(Phosphotransferase) domain 1"/>
    <property type="match status" value="1"/>
</dbReference>
<evidence type="ECO:0000259" key="9">
    <source>
        <dbReference type="PROSITE" id="PS50011"/>
    </source>
</evidence>
<evidence type="ECO:0000313" key="11">
    <source>
        <dbReference type="Proteomes" id="UP000199013"/>
    </source>
</evidence>
<feature type="compositionally biased region" description="Low complexity" evidence="8">
    <location>
        <begin position="276"/>
        <end position="289"/>
    </location>
</feature>
<dbReference type="InterPro" id="IPR000719">
    <property type="entry name" value="Prot_kinase_dom"/>
</dbReference>
<dbReference type="PROSITE" id="PS00107">
    <property type="entry name" value="PROTEIN_KINASE_ATP"/>
    <property type="match status" value="1"/>
</dbReference>
<keyword evidence="3 10" id="KW-0808">Transferase</keyword>
<gene>
    <name evidence="10" type="ORF">FDG2_5430</name>
</gene>
<dbReference type="AlphaFoldDB" id="A0A1C3PD78"/>
<evidence type="ECO:0000256" key="8">
    <source>
        <dbReference type="SAM" id="MobiDB-lite"/>
    </source>
</evidence>
<evidence type="ECO:0000256" key="6">
    <source>
        <dbReference type="ARBA" id="ARBA00022840"/>
    </source>
</evidence>
<evidence type="ECO:0000256" key="2">
    <source>
        <dbReference type="ARBA" id="ARBA00022527"/>
    </source>
</evidence>
<reference evidence="11" key="1">
    <citation type="submission" date="2016-02" db="EMBL/GenBank/DDBJ databases">
        <authorList>
            <person name="Wibberg D."/>
        </authorList>
    </citation>
    <scope>NUCLEOTIDE SEQUENCE [LARGE SCALE GENOMIC DNA]</scope>
</reference>
<dbReference type="PROSITE" id="PS50011">
    <property type="entry name" value="PROTEIN_KINASE_DOM"/>
    <property type="match status" value="1"/>
</dbReference>
<dbReference type="InterPro" id="IPR017441">
    <property type="entry name" value="Protein_kinase_ATP_BS"/>
</dbReference>
<keyword evidence="5 10" id="KW-0418">Kinase</keyword>
<evidence type="ECO:0000256" key="1">
    <source>
        <dbReference type="ARBA" id="ARBA00012513"/>
    </source>
</evidence>
<dbReference type="SUPFAM" id="SSF56112">
    <property type="entry name" value="Protein kinase-like (PK-like)"/>
    <property type="match status" value="1"/>
</dbReference>
<accession>A0A1C3PD78</accession>
<dbReference type="EMBL" id="FLUV01002261">
    <property type="protein sequence ID" value="SBW27775.1"/>
    <property type="molecule type" value="Genomic_DNA"/>
</dbReference>
<dbReference type="Pfam" id="PF00069">
    <property type="entry name" value="Pkinase"/>
    <property type="match status" value="1"/>
</dbReference>
<evidence type="ECO:0000256" key="3">
    <source>
        <dbReference type="ARBA" id="ARBA00022679"/>
    </source>
</evidence>
<protein>
    <recommendedName>
        <fullName evidence="1">non-specific serine/threonine protein kinase</fullName>
        <ecNumber evidence="1">2.7.11.1</ecNumber>
    </recommendedName>
</protein>
<feature type="binding site" evidence="7">
    <location>
        <position position="79"/>
    </location>
    <ligand>
        <name>ATP</name>
        <dbReference type="ChEBI" id="CHEBI:30616"/>
    </ligand>
</feature>
<dbReference type="InterPro" id="IPR008271">
    <property type="entry name" value="Ser/Thr_kinase_AS"/>
</dbReference>
<proteinExistence type="predicted"/>
<evidence type="ECO:0000313" key="10">
    <source>
        <dbReference type="EMBL" id="SBW27775.1"/>
    </source>
</evidence>
<feature type="region of interest" description="Disordered" evidence="8">
    <location>
        <begin position="252"/>
        <end position="305"/>
    </location>
</feature>
<keyword evidence="11" id="KW-1185">Reference proteome</keyword>
<dbReference type="EC" id="2.7.11.1" evidence="1"/>
<feature type="compositionally biased region" description="Basic residues" evidence="8">
    <location>
        <begin position="294"/>
        <end position="305"/>
    </location>
</feature>
<evidence type="ECO:0000256" key="5">
    <source>
        <dbReference type="ARBA" id="ARBA00022777"/>
    </source>
</evidence>
<dbReference type="PANTHER" id="PTHR43289">
    <property type="entry name" value="MITOGEN-ACTIVATED PROTEIN KINASE KINASE KINASE 20-RELATED"/>
    <property type="match status" value="1"/>
</dbReference>
<dbReference type="InterPro" id="IPR011009">
    <property type="entry name" value="Kinase-like_dom_sf"/>
</dbReference>
<organism evidence="10 11">
    <name type="scientific">Candidatus Protofrankia californiensis</name>
    <dbReference type="NCBI Taxonomy" id="1839754"/>
    <lineage>
        <taxon>Bacteria</taxon>
        <taxon>Bacillati</taxon>
        <taxon>Actinomycetota</taxon>
        <taxon>Actinomycetes</taxon>
        <taxon>Frankiales</taxon>
        <taxon>Frankiaceae</taxon>
        <taxon>Protofrankia</taxon>
    </lineage>
</organism>
<dbReference type="GO" id="GO:0004674">
    <property type="term" value="F:protein serine/threonine kinase activity"/>
    <property type="evidence" value="ECO:0007669"/>
    <property type="project" value="UniProtKB-KW"/>
</dbReference>
<name>A0A1C3PD78_9ACTN</name>
<evidence type="ECO:0000256" key="4">
    <source>
        <dbReference type="ARBA" id="ARBA00022741"/>
    </source>
</evidence>
<evidence type="ECO:0000256" key="7">
    <source>
        <dbReference type="PROSITE-ProRule" id="PRU10141"/>
    </source>
</evidence>
<sequence>MPARYRCFRHKVLVAGPVPLCLADAPAADVLRTGGTPATRRLGSRYILHQPLGKGASGEVWRGERVDDGTGDRGMVAVKILRPEVSDDPEIVDRFLRERRVLLAFDDPHLVKVRDIVAEGDTLAIVMDLVDGVDLRGYLRERGRLPTADAVELVGQVLSALAVVHEAGVVHRDVKPANILIDTTGPGPARAMLTDFGIARLTQTPSMTRLSVTIGTPMYMAPELAEHTPAGPAADIYGAGVRPDRRRLVDPAAGSIRGRTGVRTDVPRAPRRRLVPGRAASRPAPGADRAVLRAPHRPHRRGASA</sequence>
<dbReference type="Proteomes" id="UP000199013">
    <property type="component" value="Unassembled WGS sequence"/>
</dbReference>
<dbReference type="PANTHER" id="PTHR43289:SF6">
    <property type="entry name" value="SERINE_THREONINE-PROTEIN KINASE NEKL-3"/>
    <property type="match status" value="1"/>
</dbReference>
<dbReference type="GO" id="GO:0005524">
    <property type="term" value="F:ATP binding"/>
    <property type="evidence" value="ECO:0007669"/>
    <property type="project" value="UniProtKB-UniRule"/>
</dbReference>
<dbReference type="PROSITE" id="PS00108">
    <property type="entry name" value="PROTEIN_KINASE_ST"/>
    <property type="match status" value="1"/>
</dbReference>
<feature type="domain" description="Protein kinase" evidence="9">
    <location>
        <begin position="46"/>
        <end position="305"/>
    </location>
</feature>
<dbReference type="SMART" id="SM00220">
    <property type="entry name" value="S_TKc"/>
    <property type="match status" value="1"/>
</dbReference>
<dbReference type="CDD" id="cd14014">
    <property type="entry name" value="STKc_PknB_like"/>
    <property type="match status" value="1"/>
</dbReference>
<keyword evidence="4 7" id="KW-0547">Nucleotide-binding</keyword>